<gene>
    <name evidence="2" type="ORF">K0M31_002805</name>
</gene>
<feature type="region of interest" description="Disordered" evidence="1">
    <location>
        <begin position="102"/>
        <end position="134"/>
    </location>
</feature>
<dbReference type="Proteomes" id="UP001177670">
    <property type="component" value="Unassembled WGS sequence"/>
</dbReference>
<evidence type="ECO:0000313" key="3">
    <source>
        <dbReference type="Proteomes" id="UP001177670"/>
    </source>
</evidence>
<comment type="caution">
    <text evidence="2">The sequence shown here is derived from an EMBL/GenBank/DDBJ whole genome shotgun (WGS) entry which is preliminary data.</text>
</comment>
<feature type="region of interest" description="Disordered" evidence="1">
    <location>
        <begin position="18"/>
        <end position="41"/>
    </location>
</feature>
<feature type="compositionally biased region" description="Basic and acidic residues" evidence="1">
    <location>
        <begin position="28"/>
        <end position="37"/>
    </location>
</feature>
<accession>A0AA40KPU9</accession>
<dbReference type="AlphaFoldDB" id="A0AA40KPU9"/>
<dbReference type="EMBL" id="JAHYIQ010000010">
    <property type="protein sequence ID" value="KAK1128341.1"/>
    <property type="molecule type" value="Genomic_DNA"/>
</dbReference>
<sequence length="134" mass="14836">MKTRGFLSESITNSERVNSLSSSTGVETRLKQRETTERSLLSSDVQRRALKALRRRRRTVLDLKNLKILPASRISRGKVNEMKRTNQSVLLISSSSFKPVTSRLLSPRAEGGEREDLATPASFASDDGVGSRCG</sequence>
<evidence type="ECO:0000256" key="1">
    <source>
        <dbReference type="SAM" id="MobiDB-lite"/>
    </source>
</evidence>
<proteinExistence type="predicted"/>
<reference evidence="2" key="1">
    <citation type="submission" date="2021-10" db="EMBL/GenBank/DDBJ databases">
        <title>Melipona bicolor Genome sequencing and assembly.</title>
        <authorList>
            <person name="Araujo N.S."/>
            <person name="Arias M.C."/>
        </authorList>
    </citation>
    <scope>NUCLEOTIDE SEQUENCE</scope>
    <source>
        <strain evidence="2">USP_2M_L1-L4_2017</strain>
        <tissue evidence="2">Whole body</tissue>
    </source>
</reference>
<organism evidence="2 3">
    <name type="scientific">Melipona bicolor</name>
    <dbReference type="NCBI Taxonomy" id="60889"/>
    <lineage>
        <taxon>Eukaryota</taxon>
        <taxon>Metazoa</taxon>
        <taxon>Ecdysozoa</taxon>
        <taxon>Arthropoda</taxon>
        <taxon>Hexapoda</taxon>
        <taxon>Insecta</taxon>
        <taxon>Pterygota</taxon>
        <taxon>Neoptera</taxon>
        <taxon>Endopterygota</taxon>
        <taxon>Hymenoptera</taxon>
        <taxon>Apocrita</taxon>
        <taxon>Aculeata</taxon>
        <taxon>Apoidea</taxon>
        <taxon>Anthophila</taxon>
        <taxon>Apidae</taxon>
        <taxon>Melipona</taxon>
    </lineage>
</organism>
<keyword evidence="3" id="KW-1185">Reference proteome</keyword>
<protein>
    <submittedName>
        <fullName evidence="2">Uncharacterized protein</fullName>
    </submittedName>
</protein>
<evidence type="ECO:0000313" key="2">
    <source>
        <dbReference type="EMBL" id="KAK1128341.1"/>
    </source>
</evidence>
<name>A0AA40KPU9_9HYME</name>